<comment type="similarity">
    <text evidence="1">Belongs to the SEC10 family.</text>
</comment>
<organism evidence="10">
    <name type="scientific">Aceria tosichella</name>
    <name type="common">wheat curl mite</name>
    <dbReference type="NCBI Taxonomy" id="561515"/>
    <lineage>
        <taxon>Eukaryota</taxon>
        <taxon>Metazoa</taxon>
        <taxon>Ecdysozoa</taxon>
        <taxon>Arthropoda</taxon>
        <taxon>Chelicerata</taxon>
        <taxon>Arachnida</taxon>
        <taxon>Acari</taxon>
        <taxon>Acariformes</taxon>
        <taxon>Trombidiformes</taxon>
        <taxon>Prostigmata</taxon>
        <taxon>Eupodina</taxon>
        <taxon>Eriophyoidea</taxon>
        <taxon>Eriophyidae</taxon>
        <taxon>Eriophyinae</taxon>
        <taxon>Aceriini</taxon>
        <taxon>Aceria</taxon>
    </lineage>
</organism>
<keyword evidence="3" id="KW-0813">Transport</keyword>
<evidence type="ECO:0000256" key="1">
    <source>
        <dbReference type="ARBA" id="ARBA00006572"/>
    </source>
</evidence>
<dbReference type="Pfam" id="PF20667">
    <property type="entry name" value="Sec10_N"/>
    <property type="match status" value="1"/>
</dbReference>
<dbReference type="InterPro" id="IPR048625">
    <property type="entry name" value="Sec10_N"/>
</dbReference>
<dbReference type="GO" id="GO:0006887">
    <property type="term" value="P:exocytosis"/>
    <property type="evidence" value="ECO:0007669"/>
    <property type="project" value="UniProtKB-KW"/>
</dbReference>
<dbReference type="PANTHER" id="PTHR12100">
    <property type="entry name" value="SEC10"/>
    <property type="match status" value="1"/>
</dbReference>
<feature type="coiled-coil region" evidence="7">
    <location>
        <begin position="51"/>
        <end position="93"/>
    </location>
</feature>
<keyword evidence="5 7" id="KW-0175">Coiled coil</keyword>
<gene>
    <name evidence="10" type="primary">Exoc5_1</name>
    <name evidence="11" type="synonym">Exoc5_0</name>
    <name evidence="11" type="ORF">g.18075</name>
    <name evidence="10" type="ORF">g.18076</name>
</gene>
<evidence type="ECO:0000259" key="8">
    <source>
        <dbReference type="Pfam" id="PF07393"/>
    </source>
</evidence>
<dbReference type="EMBL" id="GGYP01001051">
    <property type="protein sequence ID" value="MDE45822.1"/>
    <property type="molecule type" value="Transcribed_RNA"/>
</dbReference>
<accession>A0A6G1S788</accession>
<evidence type="ECO:0000256" key="6">
    <source>
        <dbReference type="ARBA" id="ARBA00031471"/>
    </source>
</evidence>
<proteinExistence type="inferred from homology"/>
<sequence>MNPSFISELEQEPFDGNEFIERIAWRATADKFDNPDKFDAKLLQDAFIYGLQELKAIKDNSQKKCDRLEEICKEEEKRHLRNVRELKERFRQSISNFHSMDKRLDQVADKVHNLGQQLEVINKPRSKAAEAYNLLKQFGEFLDSSYDPNVHFSLSNKRAFFEDAETIHKLYMISQELPKTDKFEKARERIEQKYNLMERELIEEFVRAYRCDERSQMREIATIMYNFKGYSQCIDAFIEQSLMGVIVGSSPLDHRDGFSEILPLCEKIQSIVKEVFKNPEEVMSKFLLNIYSGKLKDHIVHTMKIHDQEKYLNELYNQFTRTKKLSNQIISAKIIGSKDLELLTRRIFSDYLSTYFKLELTSLRERCIGILNRYYESKNHQKKATTISSLQEFKNKLSRAKNINISGLANINVNIGQLAGINITVANDPLPPGETLLSEEVAISLLHEVKQALNRNKELSKPNEAENAVVIFDVCLQHLCIDHISYAIELSIELMNLEQKSQPDLRFFDIVRQCNGMCHLIEKQFIDCVLPQVSRPESKRCYAECGKRKLQVLDQLELKLNEGLEKSINGCISWIKTTLNAEQKRTDFKPENEELTPAVSTNACSKVCKFVRTVTSKILDCLDGENVQLVYTEFGVRFYKAIYDHLQKFEFSSIGAMAAISDVKAYSSAIRISVRENNNATKSVPDGKTVEDMFKVLHNLCNLWVVPPENLKQLCNDDGLSGVDDNILDNFVQLRADFRTSRMMGHFRF</sequence>
<protein>
    <recommendedName>
        <fullName evidence="2">Exocyst complex component 5</fullName>
    </recommendedName>
    <alternativeName>
        <fullName evidence="6">Exocyst complex component Sec10</fullName>
    </alternativeName>
</protein>
<dbReference type="GO" id="GO:0006893">
    <property type="term" value="P:Golgi to plasma membrane transport"/>
    <property type="evidence" value="ECO:0007669"/>
    <property type="project" value="TreeGrafter"/>
</dbReference>
<keyword evidence="4" id="KW-0268">Exocytosis</keyword>
<evidence type="ECO:0000313" key="11">
    <source>
        <dbReference type="EMBL" id="MDE48427.1"/>
    </source>
</evidence>
<dbReference type="GO" id="GO:0000145">
    <property type="term" value="C:exocyst"/>
    <property type="evidence" value="ECO:0007669"/>
    <property type="project" value="TreeGrafter"/>
</dbReference>
<evidence type="ECO:0000256" key="5">
    <source>
        <dbReference type="ARBA" id="ARBA00023054"/>
    </source>
</evidence>
<dbReference type="InterPro" id="IPR048627">
    <property type="entry name" value="Sec10_HB"/>
</dbReference>
<evidence type="ECO:0000256" key="7">
    <source>
        <dbReference type="SAM" id="Coils"/>
    </source>
</evidence>
<evidence type="ECO:0000259" key="9">
    <source>
        <dbReference type="Pfam" id="PF20667"/>
    </source>
</evidence>
<feature type="domain" description="Exocyst complex component Sec10-like alpha-helical bundle" evidence="8">
    <location>
        <begin position="163"/>
        <end position="744"/>
    </location>
</feature>
<reference evidence="10" key="1">
    <citation type="submission" date="2018-10" db="EMBL/GenBank/DDBJ databases">
        <title>Transcriptome assembly of Aceria tosichella (Wheat curl mite) Type 2.</title>
        <authorList>
            <person name="Scully E.D."/>
            <person name="Geib S.M."/>
            <person name="Palmer N.A."/>
            <person name="Gupta A.K."/>
            <person name="Sarath G."/>
            <person name="Tatineni S."/>
        </authorList>
    </citation>
    <scope>NUCLEOTIDE SEQUENCE</scope>
    <source>
        <strain evidence="10">LincolnNE</strain>
    </source>
</reference>
<dbReference type="InterPro" id="IPR009976">
    <property type="entry name" value="Sec10-like"/>
</dbReference>
<evidence type="ECO:0000313" key="10">
    <source>
        <dbReference type="EMBL" id="MDE45822.1"/>
    </source>
</evidence>
<evidence type="ECO:0000256" key="4">
    <source>
        <dbReference type="ARBA" id="ARBA00022483"/>
    </source>
</evidence>
<evidence type="ECO:0000256" key="3">
    <source>
        <dbReference type="ARBA" id="ARBA00022448"/>
    </source>
</evidence>
<dbReference type="AlphaFoldDB" id="A0A6G1S788"/>
<feature type="domain" description="Exocyst complex component Sec10 N-terminal" evidence="9">
    <location>
        <begin position="42"/>
        <end position="149"/>
    </location>
</feature>
<dbReference type="EMBL" id="GGYP01003656">
    <property type="protein sequence ID" value="MDE48427.1"/>
    <property type="molecule type" value="Transcribed_RNA"/>
</dbReference>
<dbReference type="Pfam" id="PF07393">
    <property type="entry name" value="Sec10_HB"/>
    <property type="match status" value="1"/>
</dbReference>
<evidence type="ECO:0000256" key="2">
    <source>
        <dbReference type="ARBA" id="ARBA00017524"/>
    </source>
</evidence>
<name>A0A6G1S788_9ACAR</name>
<dbReference type="PANTHER" id="PTHR12100:SF0">
    <property type="entry name" value="EXOCYST COMPLEX COMPONENT 5"/>
    <property type="match status" value="1"/>
</dbReference>